<dbReference type="InterPro" id="IPR029068">
    <property type="entry name" value="Glyas_Bleomycin-R_OHBP_Dase"/>
</dbReference>
<dbReference type="InterPro" id="IPR058998">
    <property type="entry name" value="YycE-like_N"/>
</dbReference>
<feature type="domain" description="VOC" evidence="1">
    <location>
        <begin position="6"/>
        <end position="128"/>
    </location>
</feature>
<dbReference type="Pfam" id="PF22658">
    <property type="entry name" value="YycE-like_N"/>
    <property type="match status" value="1"/>
</dbReference>
<dbReference type="Pfam" id="PF22659">
    <property type="entry name" value="YycE-like_C"/>
    <property type="match status" value="1"/>
</dbReference>
<dbReference type="RefSeq" id="WP_006322554.1">
    <property type="nucleotide sequence ID" value="NZ_QYYG01000001.1"/>
</dbReference>
<gene>
    <name evidence="2" type="ORF">D4100_05095</name>
</gene>
<organism evidence="2 3">
    <name type="scientific">Serratia inhibens</name>
    <dbReference type="NCBI Taxonomy" id="2338073"/>
    <lineage>
        <taxon>Bacteria</taxon>
        <taxon>Pseudomonadati</taxon>
        <taxon>Pseudomonadota</taxon>
        <taxon>Gammaproteobacteria</taxon>
        <taxon>Enterobacterales</taxon>
        <taxon>Yersiniaceae</taxon>
        <taxon>Serratia</taxon>
    </lineage>
</organism>
<dbReference type="SUPFAM" id="SSF54593">
    <property type="entry name" value="Glyoxalase/Bleomycin resistance protein/Dihydroxybiphenyl dioxygenase"/>
    <property type="match status" value="1"/>
</dbReference>
<dbReference type="InterPro" id="IPR058997">
    <property type="entry name" value="YycE-like_C"/>
</dbReference>
<dbReference type="AlphaFoldDB" id="A0AA92X6I9"/>
<dbReference type="InterPro" id="IPR037523">
    <property type="entry name" value="VOC_core"/>
</dbReference>
<dbReference type="PROSITE" id="PS51819">
    <property type="entry name" value="VOC"/>
    <property type="match status" value="1"/>
</dbReference>
<evidence type="ECO:0000313" key="3">
    <source>
        <dbReference type="Proteomes" id="UP000284338"/>
    </source>
</evidence>
<reference evidence="2 3" key="1">
    <citation type="submission" date="2018-09" db="EMBL/GenBank/DDBJ databases">
        <title>Draft genome of a novel serratia sp. strain with antifungal activity.</title>
        <authorList>
            <person name="Dichmann S.I."/>
            <person name="Park B.P."/>
            <person name="Pathiraja D."/>
            <person name="Choi I.-G."/>
            <person name="Stougaard P."/>
            <person name="Hennessy R.C."/>
        </authorList>
    </citation>
    <scope>NUCLEOTIDE SEQUENCE [LARGE SCALE GENOMIC DNA]</scope>
    <source>
        <strain evidence="2 3">S40</strain>
    </source>
</reference>
<dbReference type="Proteomes" id="UP000284338">
    <property type="component" value="Unassembled WGS sequence"/>
</dbReference>
<evidence type="ECO:0000313" key="2">
    <source>
        <dbReference type="EMBL" id="RJF58142.1"/>
    </source>
</evidence>
<protein>
    <submittedName>
        <fullName evidence="2">VOC family protein</fullName>
    </submittedName>
</protein>
<dbReference type="EMBL" id="QYYG01000001">
    <property type="protein sequence ID" value="RJF58142.1"/>
    <property type="molecule type" value="Genomic_DNA"/>
</dbReference>
<accession>A0AA92X6I9</accession>
<dbReference type="Gene3D" id="3.10.180.10">
    <property type="entry name" value="2,3-Dihydroxybiphenyl 1,2-Dioxygenase, domain 1"/>
    <property type="match status" value="1"/>
</dbReference>
<dbReference type="CDD" id="cd06587">
    <property type="entry name" value="VOC"/>
    <property type="match status" value="1"/>
</dbReference>
<keyword evidence="3" id="KW-1185">Reference proteome</keyword>
<comment type="caution">
    <text evidence="2">The sequence shown here is derived from an EMBL/GenBank/DDBJ whole genome shotgun (WGS) entry which is preliminary data.</text>
</comment>
<name>A0AA92X6I9_9GAMM</name>
<sequence>MPIANAVLRIARPTDRLQEIAAMYCQGLGFERLGEFADHQGFDGVMVGHPQHGYHLEFTHHRGIRVGPAPTQDHLLVFYLPQEGEWLAGCRRMLAAGFRHVASYNPYWDNCGQTFEDLDGYRVVLQRQAWGE</sequence>
<proteinExistence type="predicted"/>
<evidence type="ECO:0000259" key="1">
    <source>
        <dbReference type="PROSITE" id="PS51819"/>
    </source>
</evidence>